<accession>A0A919KBB2</accession>
<keyword evidence="2" id="KW-1185">Reference proteome</keyword>
<dbReference type="RefSeq" id="WP_203791311.1">
    <property type="nucleotide sequence ID" value="NZ_BOMV01000125.1"/>
</dbReference>
<proteinExistence type="predicted"/>
<sequence length="154" mass="17001">MEPLATLAELKERLDWVLDPDEERLAASALADASEEARMHGRDWTPEHVPRPVKTIVLKACVRYLRNPDGYTTSRAGDETVTWSDRGDPAAGAVSFTRDELALLRELGGIRAGLVSAPITAWSQRRHRPGPGYVPVPGSPNSPFPFFADEVEPW</sequence>
<organism evidence="1 2">
    <name type="scientific">Paractinoplanes rishiriensis</name>
    <dbReference type="NCBI Taxonomy" id="1050105"/>
    <lineage>
        <taxon>Bacteria</taxon>
        <taxon>Bacillati</taxon>
        <taxon>Actinomycetota</taxon>
        <taxon>Actinomycetes</taxon>
        <taxon>Micromonosporales</taxon>
        <taxon>Micromonosporaceae</taxon>
        <taxon>Paractinoplanes</taxon>
    </lineage>
</organism>
<evidence type="ECO:0000313" key="2">
    <source>
        <dbReference type="Proteomes" id="UP000636960"/>
    </source>
</evidence>
<gene>
    <name evidence="1" type="ORF">Ari01nite_96870</name>
</gene>
<evidence type="ECO:0000313" key="1">
    <source>
        <dbReference type="EMBL" id="GIF02223.1"/>
    </source>
</evidence>
<reference evidence="1" key="1">
    <citation type="submission" date="2021-01" db="EMBL/GenBank/DDBJ databases">
        <title>Whole genome shotgun sequence of Actinoplanes rishiriensis NBRC 108556.</title>
        <authorList>
            <person name="Komaki H."/>
            <person name="Tamura T."/>
        </authorList>
    </citation>
    <scope>NUCLEOTIDE SEQUENCE</scope>
    <source>
        <strain evidence="1">NBRC 108556</strain>
    </source>
</reference>
<protein>
    <recommendedName>
        <fullName evidence="3">Head-to-tail adaptor</fullName>
    </recommendedName>
</protein>
<dbReference type="EMBL" id="BOMV01000125">
    <property type="protein sequence ID" value="GIF02223.1"/>
    <property type="molecule type" value="Genomic_DNA"/>
</dbReference>
<dbReference type="Proteomes" id="UP000636960">
    <property type="component" value="Unassembled WGS sequence"/>
</dbReference>
<dbReference type="AlphaFoldDB" id="A0A919KBB2"/>
<name>A0A919KBB2_9ACTN</name>
<comment type="caution">
    <text evidence="1">The sequence shown here is derived from an EMBL/GenBank/DDBJ whole genome shotgun (WGS) entry which is preliminary data.</text>
</comment>
<evidence type="ECO:0008006" key="3">
    <source>
        <dbReference type="Google" id="ProtNLM"/>
    </source>
</evidence>